<organism evidence="3">
    <name type="scientific">Gongylonema pulchrum</name>
    <dbReference type="NCBI Taxonomy" id="637853"/>
    <lineage>
        <taxon>Eukaryota</taxon>
        <taxon>Metazoa</taxon>
        <taxon>Ecdysozoa</taxon>
        <taxon>Nematoda</taxon>
        <taxon>Chromadorea</taxon>
        <taxon>Rhabditida</taxon>
        <taxon>Spirurina</taxon>
        <taxon>Spiruromorpha</taxon>
        <taxon>Spiruroidea</taxon>
        <taxon>Gongylonematidae</taxon>
        <taxon>Gongylonema</taxon>
    </lineage>
</organism>
<dbReference type="OrthoDB" id="447510at2759"/>
<accession>A0A183D218</accession>
<dbReference type="AlphaFoldDB" id="A0A183D218"/>
<dbReference type="EMBL" id="UYRT01004345">
    <property type="protein sequence ID" value="VDK36251.1"/>
    <property type="molecule type" value="Genomic_DNA"/>
</dbReference>
<evidence type="ECO:0000313" key="2">
    <source>
        <dbReference type="Proteomes" id="UP000271098"/>
    </source>
</evidence>
<keyword evidence="2" id="KW-1185">Reference proteome</keyword>
<dbReference type="Proteomes" id="UP000271098">
    <property type="component" value="Unassembled WGS sequence"/>
</dbReference>
<evidence type="ECO:0000313" key="3">
    <source>
        <dbReference type="WBParaSite" id="GPUH_0000276401-mRNA-1"/>
    </source>
</evidence>
<reference evidence="3" key="1">
    <citation type="submission" date="2016-06" db="UniProtKB">
        <authorList>
            <consortium name="WormBaseParasite"/>
        </authorList>
    </citation>
    <scope>IDENTIFICATION</scope>
</reference>
<evidence type="ECO:0000313" key="1">
    <source>
        <dbReference type="EMBL" id="VDK36251.1"/>
    </source>
</evidence>
<gene>
    <name evidence="1" type="ORF">GPUH_LOCUS2759</name>
</gene>
<name>A0A183D218_9BILA</name>
<protein>
    <submittedName>
        <fullName evidence="3">Neur_chan_LBD domain-containing protein</fullName>
    </submittedName>
</protein>
<reference evidence="1 2" key="2">
    <citation type="submission" date="2018-11" db="EMBL/GenBank/DDBJ databases">
        <authorList>
            <consortium name="Pathogen Informatics"/>
        </authorList>
    </citation>
    <scope>NUCLEOTIDE SEQUENCE [LARGE SCALE GENOMIC DNA]</scope>
</reference>
<dbReference type="WBParaSite" id="GPUH_0000276401-mRNA-1">
    <property type="protein sequence ID" value="GPUH_0000276401-mRNA-1"/>
    <property type="gene ID" value="GPUH_0000276401"/>
</dbReference>
<proteinExistence type="predicted"/>
<sequence length="59" mass="6974">MNVPYDLSAYFPDMPIQRLDSVTLRRLNPRKCWIVEKTINSMGTLSATVSFDYWIIYQD</sequence>